<feature type="region of interest" description="Disordered" evidence="3">
    <location>
        <begin position="228"/>
        <end position="251"/>
    </location>
</feature>
<dbReference type="PANTHER" id="PTHR30055">
    <property type="entry name" value="HTH-TYPE TRANSCRIPTIONAL REGULATOR RUTR"/>
    <property type="match status" value="1"/>
</dbReference>
<keyword evidence="6" id="KW-1185">Reference proteome</keyword>
<dbReference type="Gene3D" id="1.10.357.10">
    <property type="entry name" value="Tetracycline Repressor, domain 2"/>
    <property type="match status" value="1"/>
</dbReference>
<dbReference type="InterPro" id="IPR050109">
    <property type="entry name" value="HTH-type_TetR-like_transc_reg"/>
</dbReference>
<dbReference type="SUPFAM" id="SSF46689">
    <property type="entry name" value="Homeodomain-like"/>
    <property type="match status" value="1"/>
</dbReference>
<accession>A0A7I9V6W3</accession>
<evidence type="ECO:0000256" key="2">
    <source>
        <dbReference type="PROSITE-ProRule" id="PRU00335"/>
    </source>
</evidence>
<feature type="domain" description="HTH tetR-type" evidence="4">
    <location>
        <begin position="32"/>
        <end position="92"/>
    </location>
</feature>
<dbReference type="AlphaFoldDB" id="A0A7I9V6W3"/>
<dbReference type="PANTHER" id="PTHR30055:SF226">
    <property type="entry name" value="HTH-TYPE TRANSCRIPTIONAL REGULATOR PKSA"/>
    <property type="match status" value="1"/>
</dbReference>
<keyword evidence="1 2" id="KW-0238">DNA-binding</keyword>
<dbReference type="Pfam" id="PF00440">
    <property type="entry name" value="TetR_N"/>
    <property type="match status" value="1"/>
</dbReference>
<evidence type="ECO:0000256" key="3">
    <source>
        <dbReference type="SAM" id="MobiDB-lite"/>
    </source>
</evidence>
<evidence type="ECO:0000256" key="1">
    <source>
        <dbReference type="ARBA" id="ARBA00023125"/>
    </source>
</evidence>
<protein>
    <recommendedName>
        <fullName evidence="4">HTH tetR-type domain-containing protein</fullName>
    </recommendedName>
</protein>
<dbReference type="GO" id="GO:0003700">
    <property type="term" value="F:DNA-binding transcription factor activity"/>
    <property type="evidence" value="ECO:0007669"/>
    <property type="project" value="TreeGrafter"/>
</dbReference>
<proteinExistence type="predicted"/>
<dbReference type="Proteomes" id="UP000444960">
    <property type="component" value="Unassembled WGS sequence"/>
</dbReference>
<organism evidence="5 6">
    <name type="scientific">Gordonia spumicola</name>
    <dbReference type="NCBI Taxonomy" id="589161"/>
    <lineage>
        <taxon>Bacteria</taxon>
        <taxon>Bacillati</taxon>
        <taxon>Actinomycetota</taxon>
        <taxon>Actinomycetes</taxon>
        <taxon>Mycobacteriales</taxon>
        <taxon>Gordoniaceae</taxon>
        <taxon>Gordonia</taxon>
    </lineage>
</organism>
<dbReference type="EMBL" id="BJOV01000003">
    <property type="protein sequence ID" value="GEE00932.1"/>
    <property type="molecule type" value="Genomic_DNA"/>
</dbReference>
<dbReference type="InterPro" id="IPR009057">
    <property type="entry name" value="Homeodomain-like_sf"/>
</dbReference>
<dbReference type="PROSITE" id="PS50977">
    <property type="entry name" value="HTH_TETR_2"/>
    <property type="match status" value="1"/>
</dbReference>
<dbReference type="InterPro" id="IPR001647">
    <property type="entry name" value="HTH_TetR"/>
</dbReference>
<comment type="caution">
    <text evidence="5">The sequence shown here is derived from an EMBL/GenBank/DDBJ whole genome shotgun (WGS) entry which is preliminary data.</text>
</comment>
<sequence length="267" mass="28045">MTTTPDLAGTLASDVIICLDREGCDVARVPAAERRQELIDAAVTVIAERGVDGATTRRIAEQADAPLATLHYCFSSKELLFSAVFEHISGLYSEVLNSYDVQGDIAADARGLLCAVLDWYVGDPDMTVAIFELISWAQRQDSAKAIMVFDTALATVRSILADAASAAGRAIDLAKLDDLGYIVTVLSDGFAVQWATYGVAGRREVDLTVGALDAWVATHLDPDAGGAPIPSAVVESSSPAASGDGKTPGEPRVVNAFANLVSWVGDD</sequence>
<evidence type="ECO:0000313" key="6">
    <source>
        <dbReference type="Proteomes" id="UP000444960"/>
    </source>
</evidence>
<dbReference type="PRINTS" id="PR00455">
    <property type="entry name" value="HTHTETR"/>
</dbReference>
<evidence type="ECO:0000259" key="4">
    <source>
        <dbReference type="PROSITE" id="PS50977"/>
    </source>
</evidence>
<gene>
    <name evidence="5" type="ORF">nbrc107696_13780</name>
</gene>
<feature type="compositionally biased region" description="Low complexity" evidence="3">
    <location>
        <begin position="228"/>
        <end position="242"/>
    </location>
</feature>
<reference evidence="6" key="1">
    <citation type="submission" date="2019-06" db="EMBL/GenBank/DDBJ databases">
        <title>Gordonia isolated from sludge of a wastewater treatment plant.</title>
        <authorList>
            <person name="Tamura T."/>
            <person name="Aoyama K."/>
            <person name="Kang Y."/>
            <person name="Saito S."/>
            <person name="Akiyama N."/>
            <person name="Yazawa K."/>
            <person name="Gonoi T."/>
            <person name="Mikami Y."/>
        </authorList>
    </citation>
    <scope>NUCLEOTIDE SEQUENCE [LARGE SCALE GENOMIC DNA]</scope>
    <source>
        <strain evidence="6">NBRC 107696</strain>
    </source>
</reference>
<feature type="DNA-binding region" description="H-T-H motif" evidence="2">
    <location>
        <begin position="55"/>
        <end position="74"/>
    </location>
</feature>
<dbReference type="GO" id="GO:0000976">
    <property type="term" value="F:transcription cis-regulatory region binding"/>
    <property type="evidence" value="ECO:0007669"/>
    <property type="project" value="TreeGrafter"/>
</dbReference>
<name>A0A7I9V6W3_9ACTN</name>
<evidence type="ECO:0000313" key="5">
    <source>
        <dbReference type="EMBL" id="GEE00932.1"/>
    </source>
</evidence>